<dbReference type="GO" id="GO:0008270">
    <property type="term" value="F:zinc ion binding"/>
    <property type="evidence" value="ECO:0007669"/>
    <property type="project" value="InterPro"/>
</dbReference>
<feature type="non-terminal residue" evidence="1">
    <location>
        <position position="91"/>
    </location>
</feature>
<dbReference type="GO" id="GO:0003676">
    <property type="term" value="F:nucleic acid binding"/>
    <property type="evidence" value="ECO:0007669"/>
    <property type="project" value="InterPro"/>
</dbReference>
<evidence type="ECO:0008006" key="3">
    <source>
        <dbReference type="Google" id="ProtNLM"/>
    </source>
</evidence>
<dbReference type="Proteomes" id="UP000054359">
    <property type="component" value="Unassembled WGS sequence"/>
</dbReference>
<proteinExistence type="predicted"/>
<evidence type="ECO:0000313" key="2">
    <source>
        <dbReference type="Proteomes" id="UP000054359"/>
    </source>
</evidence>
<reference evidence="1 2" key="1">
    <citation type="submission" date="2013-11" db="EMBL/GenBank/DDBJ databases">
        <title>Genome sequencing of Stegodyphus mimosarum.</title>
        <authorList>
            <person name="Bechsgaard J."/>
        </authorList>
    </citation>
    <scope>NUCLEOTIDE SEQUENCE [LARGE SCALE GENOMIC DNA]</scope>
</reference>
<dbReference type="SUPFAM" id="SSF57756">
    <property type="entry name" value="Retrovirus zinc finger-like domains"/>
    <property type="match status" value="1"/>
</dbReference>
<organism evidence="1 2">
    <name type="scientific">Stegodyphus mimosarum</name>
    <name type="common">African social velvet spider</name>
    <dbReference type="NCBI Taxonomy" id="407821"/>
    <lineage>
        <taxon>Eukaryota</taxon>
        <taxon>Metazoa</taxon>
        <taxon>Ecdysozoa</taxon>
        <taxon>Arthropoda</taxon>
        <taxon>Chelicerata</taxon>
        <taxon>Arachnida</taxon>
        <taxon>Araneae</taxon>
        <taxon>Araneomorphae</taxon>
        <taxon>Entelegynae</taxon>
        <taxon>Eresoidea</taxon>
        <taxon>Eresidae</taxon>
        <taxon>Stegodyphus</taxon>
    </lineage>
</organism>
<dbReference type="InterPro" id="IPR036875">
    <property type="entry name" value="Znf_CCHC_sf"/>
</dbReference>
<gene>
    <name evidence="1" type="ORF">X975_04912</name>
</gene>
<evidence type="ECO:0000313" key="1">
    <source>
        <dbReference type="EMBL" id="KFM83307.1"/>
    </source>
</evidence>
<dbReference type="OrthoDB" id="6436624at2759"/>
<protein>
    <recommendedName>
        <fullName evidence="3">Nucleic-acid-binding protein from transposon X-element</fullName>
    </recommendedName>
</protein>
<dbReference type="EMBL" id="KL817420">
    <property type="protein sequence ID" value="KFM83307.1"/>
    <property type="molecule type" value="Genomic_DNA"/>
</dbReference>
<keyword evidence="2" id="KW-1185">Reference proteome</keyword>
<accession>A0A087V118</accession>
<name>A0A087V118_STEMI</name>
<sequence length="91" mass="10354">MHVQKIMGLWVRVSGYKSKPGPTQCYNCQRYNHTQRACHNTARCVRCAQEHRSHECPFKDTLNFNAVCVLCKGPHPASSILCPRRPGNTNN</sequence>
<dbReference type="AlphaFoldDB" id="A0A087V118"/>